<feature type="transmembrane region" description="Helical" evidence="2">
    <location>
        <begin position="70"/>
        <end position="91"/>
    </location>
</feature>
<keyword evidence="4" id="KW-1185">Reference proteome</keyword>
<sequence>MYSESEIEARLAGMDGAGEQLLPLTPRPLHTTPYVTVIEDNSKTTNDNALHRQLLGRLPRLPTRLPSRDLVFRLLGLLWCVPALWVLVVNFQQHIVGPSLWCNGCYRSLLLQFSSGERAHLAAKDHDIIGILQLVAKALEIWFLTVAASLIHDLISLRAERGSGIAFGLLTAYLQFKEMRYLFSPGLWNPRSVRAHRRASAIVGYLLVLLVAVLAIEAAVIGPSMAVLLIPTIRLREVHNIPGGVAQVPVAEPPSNPWLGNCTSQLLSIGNYSCTGSTYSSSLDAILTSAAFANITQPNDFLAPAVSQEQSVFFQLNVTVKDQNVFVWSPSRLVMRQVSDELNEQFEEALNLTSGEGPAPDLENSQQTFYHRVGPVISASGNCLKVNVSVNAVGPAKEIHCYGVGRAFGTDFTSDVCVKYGSGWGLDIDQAQFFLGWEDYWDKTWVATVNVTVFQTDQMFVDPWGNRTCQTKQAYDGQWLLDKSCPWNDLFQKTMLEGSKFATYVEYRVPGVTFPNETVLCSSIANLGYREYIFDGLFNPQDRLDLVTTDDLNPVVTPKPTRMHPDWLLAGWSVDRNGKVPSRRASAQLVVGAIKLILDDPSDGNFLYMTLLQQLVLSQAASLVDHRVVPFNGTIDKSNPRLDAWRVIRVYSYGFFSATTRLAATVVIAGILFCVGHAIHFVARGPPSFRSLQDLLVMAFRYRPGSEVEGEVGKEEIRKLNIRIVTGIQGDSDFVVGSGSKDKGALRDREGGTAQSGLLQGNDSGEIELQGSSRL</sequence>
<reference evidence="3" key="1">
    <citation type="submission" date="2021-03" db="EMBL/GenBank/DDBJ databases">
        <title>Comparative genomics and phylogenomic investigation of the class Geoglossomycetes provide insights into ecological specialization and systematics.</title>
        <authorList>
            <person name="Melie T."/>
            <person name="Pirro S."/>
            <person name="Miller A.N."/>
            <person name="Quandt A."/>
        </authorList>
    </citation>
    <scope>NUCLEOTIDE SEQUENCE</scope>
    <source>
        <strain evidence="3">GBOQ0MN5Z8</strain>
    </source>
</reference>
<feature type="transmembrane region" description="Helical" evidence="2">
    <location>
        <begin position="128"/>
        <end position="151"/>
    </location>
</feature>
<comment type="caution">
    <text evidence="3">The sequence shown here is derived from an EMBL/GenBank/DDBJ whole genome shotgun (WGS) entry which is preliminary data.</text>
</comment>
<evidence type="ECO:0000256" key="1">
    <source>
        <dbReference type="SAM" id="MobiDB-lite"/>
    </source>
</evidence>
<dbReference type="OrthoDB" id="5342924at2759"/>
<keyword evidence="2" id="KW-1133">Transmembrane helix</keyword>
<evidence type="ECO:0000256" key="2">
    <source>
        <dbReference type="SAM" id="Phobius"/>
    </source>
</evidence>
<feature type="compositionally biased region" description="Basic and acidic residues" evidence="1">
    <location>
        <begin position="740"/>
        <end position="751"/>
    </location>
</feature>
<proteinExistence type="predicted"/>
<dbReference type="Proteomes" id="UP000698800">
    <property type="component" value="Unassembled WGS sequence"/>
</dbReference>
<accession>A0A9P8I6C5</accession>
<evidence type="ECO:0000313" key="4">
    <source>
        <dbReference type="Proteomes" id="UP000698800"/>
    </source>
</evidence>
<keyword evidence="2" id="KW-0472">Membrane</keyword>
<organism evidence="3 4">
    <name type="scientific">Glutinoglossum americanum</name>
    <dbReference type="NCBI Taxonomy" id="1670608"/>
    <lineage>
        <taxon>Eukaryota</taxon>
        <taxon>Fungi</taxon>
        <taxon>Dikarya</taxon>
        <taxon>Ascomycota</taxon>
        <taxon>Pezizomycotina</taxon>
        <taxon>Geoglossomycetes</taxon>
        <taxon>Geoglossales</taxon>
        <taxon>Geoglossaceae</taxon>
        <taxon>Glutinoglossum</taxon>
    </lineage>
</organism>
<keyword evidence="2" id="KW-0812">Transmembrane</keyword>
<dbReference type="EMBL" id="JAGHQL010000152">
    <property type="protein sequence ID" value="KAH0537294.1"/>
    <property type="molecule type" value="Genomic_DNA"/>
</dbReference>
<name>A0A9P8I6C5_9PEZI</name>
<feature type="transmembrane region" description="Helical" evidence="2">
    <location>
        <begin position="202"/>
        <end position="230"/>
    </location>
</feature>
<dbReference type="AlphaFoldDB" id="A0A9P8I6C5"/>
<feature type="compositionally biased region" description="Polar residues" evidence="1">
    <location>
        <begin position="753"/>
        <end position="763"/>
    </location>
</feature>
<gene>
    <name evidence="3" type="ORF">FGG08_005884</name>
</gene>
<evidence type="ECO:0000313" key="3">
    <source>
        <dbReference type="EMBL" id="KAH0537294.1"/>
    </source>
</evidence>
<feature type="region of interest" description="Disordered" evidence="1">
    <location>
        <begin position="739"/>
        <end position="775"/>
    </location>
</feature>
<protein>
    <submittedName>
        <fullName evidence="3">Uncharacterized protein</fullName>
    </submittedName>
</protein>